<comment type="similarity">
    <text evidence="1">Belongs to the sigma-70 factor family. ECF subfamily.</text>
</comment>
<dbReference type="InterPro" id="IPR013324">
    <property type="entry name" value="RNA_pol_sigma_r3/r4-like"/>
</dbReference>
<evidence type="ECO:0000256" key="2">
    <source>
        <dbReference type="ARBA" id="ARBA00023015"/>
    </source>
</evidence>
<dbReference type="NCBIfam" id="TIGR02937">
    <property type="entry name" value="sigma70-ECF"/>
    <property type="match status" value="1"/>
</dbReference>
<dbReference type="GeneID" id="91567445"/>
<evidence type="ECO:0000256" key="4">
    <source>
        <dbReference type="ARBA" id="ARBA00023125"/>
    </source>
</evidence>
<name>A0ABS4XXX2_9ACTN</name>
<evidence type="ECO:0000256" key="5">
    <source>
        <dbReference type="ARBA" id="ARBA00023163"/>
    </source>
</evidence>
<evidence type="ECO:0000256" key="1">
    <source>
        <dbReference type="ARBA" id="ARBA00010641"/>
    </source>
</evidence>
<dbReference type="InterPro" id="IPR014284">
    <property type="entry name" value="RNA_pol_sigma-70_dom"/>
</dbReference>
<keyword evidence="8" id="KW-1185">Reference proteome</keyword>
<organism evidence="7 8">
    <name type="scientific">Streptomyces syringium</name>
    <dbReference type="NCBI Taxonomy" id="76729"/>
    <lineage>
        <taxon>Bacteria</taxon>
        <taxon>Bacillati</taxon>
        <taxon>Actinomycetota</taxon>
        <taxon>Actinomycetes</taxon>
        <taxon>Kitasatosporales</taxon>
        <taxon>Streptomycetaceae</taxon>
        <taxon>Streptomyces</taxon>
    </lineage>
</organism>
<gene>
    <name evidence="7" type="ORF">JO379_000566</name>
</gene>
<reference evidence="7 8" key="1">
    <citation type="submission" date="2021-03" db="EMBL/GenBank/DDBJ databases">
        <title>Sequencing the genomes of 1000 actinobacteria strains.</title>
        <authorList>
            <person name="Klenk H.-P."/>
        </authorList>
    </citation>
    <scope>NUCLEOTIDE SEQUENCE [LARGE SCALE GENOMIC DNA]</scope>
    <source>
        <strain evidence="7 8">DSM 41480</strain>
    </source>
</reference>
<evidence type="ECO:0000259" key="6">
    <source>
        <dbReference type="Pfam" id="PF08281"/>
    </source>
</evidence>
<dbReference type="RefSeq" id="WP_209513613.1">
    <property type="nucleotide sequence ID" value="NZ_JAGIOH010000001.1"/>
</dbReference>
<dbReference type="InterPro" id="IPR036388">
    <property type="entry name" value="WH-like_DNA-bd_sf"/>
</dbReference>
<evidence type="ECO:0000313" key="8">
    <source>
        <dbReference type="Proteomes" id="UP001519291"/>
    </source>
</evidence>
<dbReference type="EMBL" id="JAGIOH010000001">
    <property type="protein sequence ID" value="MBP2401097.1"/>
    <property type="molecule type" value="Genomic_DNA"/>
</dbReference>
<dbReference type="PANTHER" id="PTHR43133">
    <property type="entry name" value="RNA POLYMERASE ECF-TYPE SIGMA FACTO"/>
    <property type="match status" value="1"/>
</dbReference>
<dbReference type="PANTHER" id="PTHR43133:SF8">
    <property type="entry name" value="RNA POLYMERASE SIGMA FACTOR HI_1459-RELATED"/>
    <property type="match status" value="1"/>
</dbReference>
<proteinExistence type="inferred from homology"/>
<sequence length="212" mass="23735">MHTPPSGEADRTGEAQFTLPSSFLDELNSLEGMQYQMPPDLEAFYDLYAKAHLRYAHTMLGDKKSAKAVVRRLYSHLALNWVVVLKEESPEAYAFALLKQRVETHLRLTGTAPQMVQTASFQQAARATLEAMRGQLQIMESSLGLFTAIASLPARQYDVIVLHYLLGYPSSRIADIMGIKPDTVRSHRRLARERIATKLGLSMTPAADEDKE</sequence>
<keyword evidence="2" id="KW-0805">Transcription regulation</keyword>
<evidence type="ECO:0000256" key="3">
    <source>
        <dbReference type="ARBA" id="ARBA00023082"/>
    </source>
</evidence>
<dbReference type="InterPro" id="IPR039425">
    <property type="entry name" value="RNA_pol_sigma-70-like"/>
</dbReference>
<keyword evidence="5" id="KW-0804">Transcription</keyword>
<keyword evidence="4" id="KW-0238">DNA-binding</keyword>
<accession>A0ABS4XXX2</accession>
<dbReference type="InterPro" id="IPR013249">
    <property type="entry name" value="RNA_pol_sigma70_r4_t2"/>
</dbReference>
<dbReference type="Pfam" id="PF08281">
    <property type="entry name" value="Sigma70_r4_2"/>
    <property type="match status" value="1"/>
</dbReference>
<feature type="domain" description="RNA polymerase sigma factor 70 region 4 type 2" evidence="6">
    <location>
        <begin position="147"/>
        <end position="195"/>
    </location>
</feature>
<keyword evidence="3" id="KW-0731">Sigma factor</keyword>
<dbReference type="Proteomes" id="UP001519291">
    <property type="component" value="Unassembled WGS sequence"/>
</dbReference>
<dbReference type="SUPFAM" id="SSF88659">
    <property type="entry name" value="Sigma3 and sigma4 domains of RNA polymerase sigma factors"/>
    <property type="match status" value="1"/>
</dbReference>
<dbReference type="Gene3D" id="1.10.10.10">
    <property type="entry name" value="Winged helix-like DNA-binding domain superfamily/Winged helix DNA-binding domain"/>
    <property type="match status" value="1"/>
</dbReference>
<evidence type="ECO:0000313" key="7">
    <source>
        <dbReference type="EMBL" id="MBP2401097.1"/>
    </source>
</evidence>
<protein>
    <submittedName>
        <fullName evidence="7">RNA polymerase sigma-70 factor (ECF subfamily)</fullName>
    </submittedName>
</protein>
<comment type="caution">
    <text evidence="7">The sequence shown here is derived from an EMBL/GenBank/DDBJ whole genome shotgun (WGS) entry which is preliminary data.</text>
</comment>